<gene>
    <name evidence="13" type="ORF">UCDDS831_g05495</name>
</gene>
<evidence type="ECO:0000313" key="13">
    <source>
        <dbReference type="EMBL" id="KKY19290.1"/>
    </source>
</evidence>
<dbReference type="Pfam" id="PF00106">
    <property type="entry name" value="adh_short"/>
    <property type="match status" value="1"/>
</dbReference>
<keyword evidence="3" id="KW-0812">Transmembrane</keyword>
<evidence type="ECO:0000256" key="8">
    <source>
        <dbReference type="ARBA" id="ARBA00023136"/>
    </source>
</evidence>
<dbReference type="PANTHER" id="PTHR24322">
    <property type="entry name" value="PKSB"/>
    <property type="match status" value="1"/>
</dbReference>
<keyword evidence="6" id="KW-0560">Oxidoreductase</keyword>
<dbReference type="PRINTS" id="PR00081">
    <property type="entry name" value="GDHRDH"/>
</dbReference>
<dbReference type="EMBL" id="LAQI01000113">
    <property type="protein sequence ID" value="KKY19290.1"/>
    <property type="molecule type" value="Genomic_DNA"/>
</dbReference>
<evidence type="ECO:0000256" key="12">
    <source>
        <dbReference type="RuleBase" id="RU000363"/>
    </source>
</evidence>
<organism evidence="13 14">
    <name type="scientific">Diplodia seriata</name>
    <dbReference type="NCBI Taxonomy" id="420778"/>
    <lineage>
        <taxon>Eukaryota</taxon>
        <taxon>Fungi</taxon>
        <taxon>Dikarya</taxon>
        <taxon>Ascomycota</taxon>
        <taxon>Pezizomycotina</taxon>
        <taxon>Dothideomycetes</taxon>
        <taxon>Dothideomycetes incertae sedis</taxon>
        <taxon>Botryosphaeriales</taxon>
        <taxon>Botryosphaeriaceae</taxon>
        <taxon>Diplodia</taxon>
    </lineage>
</organism>
<evidence type="ECO:0000256" key="4">
    <source>
        <dbReference type="ARBA" id="ARBA00022857"/>
    </source>
</evidence>
<comment type="similarity">
    <text evidence="2 12">Belongs to the short-chain dehydrogenases/reductases (SDR) family.</text>
</comment>
<evidence type="ECO:0000313" key="14">
    <source>
        <dbReference type="Proteomes" id="UP000034182"/>
    </source>
</evidence>
<name>A0A0G2GR44_9PEZI</name>
<evidence type="ECO:0000256" key="11">
    <source>
        <dbReference type="ARBA" id="ARBA00082544"/>
    </source>
</evidence>
<dbReference type="Proteomes" id="UP000034182">
    <property type="component" value="Unassembled WGS sequence"/>
</dbReference>
<proteinExistence type="inferred from homology"/>
<evidence type="ECO:0000256" key="3">
    <source>
        <dbReference type="ARBA" id="ARBA00022692"/>
    </source>
</evidence>
<dbReference type="FunFam" id="3.40.50.720:FF:000131">
    <property type="entry name" value="Short-chain dehydrogenase/reductase 3"/>
    <property type="match status" value="1"/>
</dbReference>
<keyword evidence="7" id="KW-0443">Lipid metabolism</keyword>
<keyword evidence="8" id="KW-0472">Membrane</keyword>
<reference evidence="13 14" key="2">
    <citation type="submission" date="2015-05" db="EMBL/GenBank/DDBJ databases">
        <title>Distinctive expansion of gene families associated with plant cell wall degradation and secondary metabolism in the genomes of grapevine trunk pathogens.</title>
        <authorList>
            <person name="Lawrence D.P."/>
            <person name="Travadon R."/>
            <person name="Rolshausen P.E."/>
            <person name="Baumgartner K."/>
        </authorList>
    </citation>
    <scope>NUCLEOTIDE SEQUENCE [LARGE SCALE GENOMIC DNA]</scope>
    <source>
        <strain evidence="13">DS831</strain>
    </source>
</reference>
<dbReference type="PANTHER" id="PTHR24322:SF736">
    <property type="entry name" value="RETINOL DEHYDROGENASE 10"/>
    <property type="match status" value="1"/>
</dbReference>
<dbReference type="AlphaFoldDB" id="A0A0G2GR44"/>
<evidence type="ECO:0000256" key="9">
    <source>
        <dbReference type="ARBA" id="ARBA00059620"/>
    </source>
</evidence>
<dbReference type="Gene3D" id="3.40.50.720">
    <property type="entry name" value="NAD(P)-binding Rossmann-like Domain"/>
    <property type="match status" value="1"/>
</dbReference>
<dbReference type="GO" id="GO:0016020">
    <property type="term" value="C:membrane"/>
    <property type="evidence" value="ECO:0007669"/>
    <property type="project" value="UniProtKB-SubCell"/>
</dbReference>
<comment type="caution">
    <text evidence="13">The sequence shown here is derived from an EMBL/GenBank/DDBJ whole genome shotgun (WGS) entry which is preliminary data.</text>
</comment>
<evidence type="ECO:0000256" key="1">
    <source>
        <dbReference type="ARBA" id="ARBA00004141"/>
    </source>
</evidence>
<dbReference type="InterPro" id="IPR002347">
    <property type="entry name" value="SDR_fam"/>
</dbReference>
<keyword evidence="5" id="KW-1133">Transmembrane helix</keyword>
<evidence type="ECO:0000256" key="6">
    <source>
        <dbReference type="ARBA" id="ARBA00023002"/>
    </source>
</evidence>
<dbReference type="PRINTS" id="PR00080">
    <property type="entry name" value="SDRFAMILY"/>
</dbReference>
<evidence type="ECO:0000256" key="2">
    <source>
        <dbReference type="ARBA" id="ARBA00006484"/>
    </source>
</evidence>
<comment type="function">
    <text evidence="9">Catalyzes the reduction of all-trans-retinal to all-trans-retinol in the presence of NADPH.</text>
</comment>
<dbReference type="SUPFAM" id="SSF51735">
    <property type="entry name" value="NAD(P)-binding Rossmann-fold domains"/>
    <property type="match status" value="1"/>
</dbReference>
<sequence length="359" mass="39774">MAPGLASLVRSPLLCLIAFALTRLSNSYLRDTFAHVPASRLVHSALSWILGLGALLSCISRLNQKLSDLAQNKWLWDPRSDPFMRFQTEAEKWNWPEEIAVITGGSDGIGSHVAEGLASHGVKVAILDVQPPTERIRDLPNIHYYECDVSSQPLVWDAAEKIRMALGKPSILINNAGIGRPYTILDLPPGRPRDVYSVNVLSHFNTLQEFLPDMLEQKKGYIMAVASLASFWSGAAMSAYSCSKAAVLALHETLNQELKHRYRCPEIKTAIVHPHFTSTKLIADFEEHLKKRKKPVPLLQPQDVAAVMVKQILSGKSGQVFIPESTSLLIPLVRGLPTWLQEFLRDSVARSEASSEIGK</sequence>
<comment type="subcellular location">
    <subcellularLocation>
        <location evidence="1">Membrane</location>
        <topology evidence="1">Multi-pass membrane protein</topology>
    </subcellularLocation>
</comment>
<evidence type="ECO:0000256" key="5">
    <source>
        <dbReference type="ARBA" id="ARBA00022989"/>
    </source>
</evidence>
<reference evidence="13 14" key="1">
    <citation type="submission" date="2015-03" db="EMBL/GenBank/DDBJ databases">
        <authorList>
            <person name="Morales-Cruz A."/>
            <person name="Amrine K.C."/>
            <person name="Cantu D."/>
        </authorList>
    </citation>
    <scope>NUCLEOTIDE SEQUENCE [LARGE SCALE GENOMIC DNA]</scope>
    <source>
        <strain evidence="13">DS831</strain>
    </source>
</reference>
<dbReference type="GO" id="GO:0052650">
    <property type="term" value="F:all-trans-retinol dehydrogenase (NADP+) activity"/>
    <property type="evidence" value="ECO:0007669"/>
    <property type="project" value="UniProtKB-ARBA"/>
</dbReference>
<keyword evidence="4" id="KW-0521">NADP</keyword>
<protein>
    <recommendedName>
        <fullName evidence="10">Short-chain dehydrogenase/reductase 3</fullName>
    </recommendedName>
    <alternativeName>
        <fullName evidence="11">Retinal short-chain dehydrogenase/reductase 1</fullName>
    </alternativeName>
</protein>
<accession>A0A0G2GR44</accession>
<evidence type="ECO:0000256" key="10">
    <source>
        <dbReference type="ARBA" id="ARBA00068717"/>
    </source>
</evidence>
<dbReference type="InterPro" id="IPR036291">
    <property type="entry name" value="NAD(P)-bd_dom_sf"/>
</dbReference>
<evidence type="ECO:0000256" key="7">
    <source>
        <dbReference type="ARBA" id="ARBA00023098"/>
    </source>
</evidence>